<name>A0ACD5HFH4_9PROT</name>
<dbReference type="EMBL" id="CP127526">
    <property type="protein sequence ID" value="XRI73316.1"/>
    <property type="molecule type" value="Genomic_DNA"/>
</dbReference>
<sequence length="184" mass="21750">MSFASRKKQKRRRRHDRNQPKTTGQHALEHRRPTALRNAGMRLYLDNCMFNRPFDDQSNIRVLLETEAKLKIQEQIRSGIFDLVWSYILDYENEKNPYRERQNQIDHWRKYAQIDIQEEAEVILQANILYQLGLKKMDALHIACASIAKADYFLTTDKGILKKAVVVDMVSIKDPIDFIKEVFP</sequence>
<gene>
    <name evidence="1" type="ORF">HHS34_012870</name>
</gene>
<protein>
    <submittedName>
        <fullName evidence="1">Uncharacterized protein</fullName>
    </submittedName>
</protein>
<keyword evidence="2" id="KW-1185">Reference proteome</keyword>
<evidence type="ECO:0000313" key="2">
    <source>
        <dbReference type="Proteomes" id="UP001195965"/>
    </source>
</evidence>
<evidence type="ECO:0000313" key="1">
    <source>
        <dbReference type="EMBL" id="XRI73316.1"/>
    </source>
</evidence>
<organism evidence="1 2">
    <name type="scientific">Acidithiobacillus montserratensis</name>
    <dbReference type="NCBI Taxonomy" id="2729135"/>
    <lineage>
        <taxon>Bacteria</taxon>
        <taxon>Pseudomonadati</taxon>
        <taxon>Pseudomonadota</taxon>
        <taxon>Acidithiobacillia</taxon>
        <taxon>Acidithiobacillales</taxon>
        <taxon>Acidithiobacillaceae</taxon>
        <taxon>Acidithiobacillus</taxon>
    </lineage>
</organism>
<reference evidence="1 2" key="1">
    <citation type="journal article" date="2021" name="ISME J.">
        <title>Genomic evolution of the class Acidithiobacillia: deep-branching Proteobacteria living in extreme acidic conditions.</title>
        <authorList>
            <person name="Moya-Beltran A."/>
            <person name="Beard S."/>
            <person name="Rojas-Villalobos C."/>
            <person name="Issotta F."/>
            <person name="Gallardo Y."/>
            <person name="Ulloa R."/>
            <person name="Giaveno A."/>
            <person name="Degli Esposti M."/>
            <person name="Johnson D.B."/>
            <person name="Quatrini R."/>
        </authorList>
    </citation>
    <scope>NUCLEOTIDE SEQUENCE [LARGE SCALE GENOMIC DNA]</scope>
    <source>
        <strain evidence="1 2">GG1-14</strain>
    </source>
</reference>
<dbReference type="Proteomes" id="UP001195965">
    <property type="component" value="Chromosome"/>
</dbReference>
<proteinExistence type="predicted"/>
<accession>A0ACD5HFH4</accession>